<dbReference type="Ensembl" id="ENSPMRT00000013720.1">
    <property type="protein sequence ID" value="ENSPMRP00000012848.1"/>
    <property type="gene ID" value="ENSPMRG00000008593.1"/>
</dbReference>
<reference evidence="4" key="2">
    <citation type="submission" date="2025-08" db="UniProtKB">
        <authorList>
            <consortium name="Ensembl"/>
        </authorList>
    </citation>
    <scope>IDENTIFICATION</scope>
</reference>
<feature type="region of interest" description="Disordered" evidence="2">
    <location>
        <begin position="267"/>
        <end position="287"/>
    </location>
</feature>
<name>A0A670ILC1_PODMU</name>
<feature type="compositionally biased region" description="Polar residues" evidence="2">
    <location>
        <begin position="410"/>
        <end position="423"/>
    </location>
</feature>
<feature type="domain" description="HMG box" evidence="3">
    <location>
        <begin position="465"/>
        <end position="520"/>
    </location>
</feature>
<dbReference type="SUPFAM" id="SSF47459">
    <property type="entry name" value="HLH, helix-loop-helix DNA-binding domain"/>
    <property type="match status" value="1"/>
</dbReference>
<dbReference type="AlphaFoldDB" id="A0A670ILC1"/>
<dbReference type="GO" id="GO:0005634">
    <property type="term" value="C:nucleus"/>
    <property type="evidence" value="ECO:0007669"/>
    <property type="project" value="UniProtKB-UniRule"/>
</dbReference>
<feature type="DNA-binding region" description="HMG box" evidence="1">
    <location>
        <begin position="465"/>
        <end position="520"/>
    </location>
</feature>
<keyword evidence="1" id="KW-0539">Nucleus</keyword>
<dbReference type="GeneTree" id="ENSGT00570000080851"/>
<dbReference type="SMART" id="SM00398">
    <property type="entry name" value="HMG"/>
    <property type="match status" value="1"/>
</dbReference>
<keyword evidence="5" id="KW-1185">Reference proteome</keyword>
<dbReference type="CDD" id="cd21977">
    <property type="entry name" value="HMG-box_BHMG1"/>
    <property type="match status" value="1"/>
</dbReference>
<feature type="region of interest" description="Disordered" evidence="2">
    <location>
        <begin position="122"/>
        <end position="141"/>
    </location>
</feature>
<dbReference type="InterPro" id="IPR009071">
    <property type="entry name" value="HMG_box_dom"/>
</dbReference>
<dbReference type="PANTHER" id="PTHR47658:SF1">
    <property type="entry name" value="MEIOSIS INITIATOR PROTEIN"/>
    <property type="match status" value="1"/>
</dbReference>
<feature type="compositionally biased region" description="Basic residues" evidence="2">
    <location>
        <begin position="437"/>
        <end position="450"/>
    </location>
</feature>
<proteinExistence type="predicted"/>
<feature type="region of interest" description="Disordered" evidence="2">
    <location>
        <begin position="403"/>
        <end position="459"/>
    </location>
</feature>
<dbReference type="GO" id="GO:0046983">
    <property type="term" value="F:protein dimerization activity"/>
    <property type="evidence" value="ECO:0007669"/>
    <property type="project" value="InterPro"/>
</dbReference>
<evidence type="ECO:0000313" key="4">
    <source>
        <dbReference type="Ensembl" id="ENSPMRP00000012848.1"/>
    </source>
</evidence>
<keyword evidence="1" id="KW-0238">DNA-binding</keyword>
<reference evidence="4 5" key="1">
    <citation type="journal article" date="2019" name="Proc. Natl. Acad. Sci. U.S.A.">
        <title>Regulatory changes in pterin and carotenoid genes underlie balanced color polymorphisms in the wall lizard.</title>
        <authorList>
            <person name="Andrade P."/>
            <person name="Pinho C."/>
            <person name="Perez I de Lanuza G."/>
            <person name="Afonso S."/>
            <person name="Brejcha J."/>
            <person name="Rubin C.J."/>
            <person name="Wallerman O."/>
            <person name="Pereira P."/>
            <person name="Sabatino S.J."/>
            <person name="Bellati A."/>
            <person name="Pellitteri-Rosa D."/>
            <person name="Bosakova Z."/>
            <person name="Bunikis I."/>
            <person name="Carretero M.A."/>
            <person name="Feiner N."/>
            <person name="Marsik P."/>
            <person name="Pauperio F."/>
            <person name="Salvi D."/>
            <person name="Soler L."/>
            <person name="While G.M."/>
            <person name="Uller T."/>
            <person name="Font E."/>
            <person name="Andersson L."/>
            <person name="Carneiro M."/>
        </authorList>
    </citation>
    <scope>NUCLEOTIDE SEQUENCE</scope>
</reference>
<gene>
    <name evidence="4" type="primary">MEIOSIN</name>
</gene>
<evidence type="ECO:0000256" key="2">
    <source>
        <dbReference type="SAM" id="MobiDB-lite"/>
    </source>
</evidence>
<dbReference type="Pfam" id="PF00505">
    <property type="entry name" value="HMG_box"/>
    <property type="match status" value="1"/>
</dbReference>
<dbReference type="OMA" id="RRPYCIK"/>
<dbReference type="Proteomes" id="UP000472272">
    <property type="component" value="Chromosome 8"/>
</dbReference>
<sequence>MWDQIGCVCSEELQPNGKNFQQNSGDRRKCNNYTNTLKELAQMLPIPMRTSCKRLTKKEILLRVLHYIEHLQASVDTARSVLQVRCGEQKGGSEQMAASALKRGQREATPRAKKTKPLGVCKKPRKRRRTRKSERRGASKKACKCLALETGKGSSHSDMRREESMSAVEEVSALLSSSQKQSPFFPSFQVPVSEYYRPASAPFLDITKDWNLGRSQEESKDGDVFSVCAAQVAYEELRQYSEGPGHSPMGQELVHYYSSCEEEEEEASRDSPWLSTQSPVNSSHAGSMQLCSPRIEAQSNTCSDLGLSPSLFTSPARLLPRHILHGSQDELSPVLFEDVYLSPQSSSFSQALSGTLLRKSAFTLDHCYLSYNETGKSNSSPVSRMNGRTSLWNKQYLQEETATARPEFPASSSDENSDSTWTPPSKRVRPSQVSCQKKMKKVVRRQRRRPAACEKRSNSSPLQLKKKCVNGFIMFCRLNRKHYIRACPGMASTVATRELAQLWRMMTKQERKPYCMKARRFSRLNNRIVRDDFSSGEEDPEPPKPFHMLLAEKSLHGSQTFGDLSLLKLIP</sequence>
<organism evidence="4 5">
    <name type="scientific">Podarcis muralis</name>
    <name type="common">Wall lizard</name>
    <name type="synonym">Lacerta muralis</name>
    <dbReference type="NCBI Taxonomy" id="64176"/>
    <lineage>
        <taxon>Eukaryota</taxon>
        <taxon>Metazoa</taxon>
        <taxon>Chordata</taxon>
        <taxon>Craniata</taxon>
        <taxon>Vertebrata</taxon>
        <taxon>Euteleostomi</taxon>
        <taxon>Lepidosauria</taxon>
        <taxon>Squamata</taxon>
        <taxon>Bifurcata</taxon>
        <taxon>Unidentata</taxon>
        <taxon>Episquamata</taxon>
        <taxon>Laterata</taxon>
        <taxon>Lacertibaenia</taxon>
        <taxon>Lacertidae</taxon>
        <taxon>Podarcis</taxon>
    </lineage>
</organism>
<dbReference type="GO" id="GO:0003677">
    <property type="term" value="F:DNA binding"/>
    <property type="evidence" value="ECO:0007669"/>
    <property type="project" value="UniProtKB-UniRule"/>
</dbReference>
<dbReference type="SUPFAM" id="SSF47095">
    <property type="entry name" value="HMG-box"/>
    <property type="match status" value="1"/>
</dbReference>
<evidence type="ECO:0000256" key="1">
    <source>
        <dbReference type="PROSITE-ProRule" id="PRU00267"/>
    </source>
</evidence>
<reference evidence="4" key="3">
    <citation type="submission" date="2025-09" db="UniProtKB">
        <authorList>
            <consortium name="Ensembl"/>
        </authorList>
    </citation>
    <scope>IDENTIFICATION</scope>
</reference>
<dbReference type="PROSITE" id="PS50118">
    <property type="entry name" value="HMG_BOX_2"/>
    <property type="match status" value="1"/>
</dbReference>
<accession>A0A670ILC1</accession>
<evidence type="ECO:0000259" key="3">
    <source>
        <dbReference type="PROSITE" id="PS50118"/>
    </source>
</evidence>
<dbReference type="InterPro" id="IPR036638">
    <property type="entry name" value="HLH_DNA-bd_sf"/>
</dbReference>
<evidence type="ECO:0000313" key="5">
    <source>
        <dbReference type="Proteomes" id="UP000472272"/>
    </source>
</evidence>
<dbReference type="InterPro" id="IPR036910">
    <property type="entry name" value="HMG_box_dom_sf"/>
</dbReference>
<feature type="compositionally biased region" description="Polar residues" evidence="2">
    <location>
        <begin position="273"/>
        <end position="287"/>
    </location>
</feature>
<dbReference type="Gene3D" id="1.10.30.10">
    <property type="entry name" value="High mobility group box domain"/>
    <property type="match status" value="1"/>
</dbReference>
<protein>
    <recommendedName>
        <fullName evidence="3">HMG box domain-containing protein</fullName>
    </recommendedName>
</protein>
<dbReference type="PANTHER" id="PTHR47658">
    <property type="entry name" value="HIGH MOBILITY GROUP B PROTEIN 12-RELATED"/>
    <property type="match status" value="1"/>
</dbReference>